<name>A0A859FBB5_9BACI</name>
<dbReference type="AlphaFoldDB" id="A0A859FBB5"/>
<accession>A0A859FBB5</accession>
<dbReference type="InterPro" id="IPR037883">
    <property type="entry name" value="Knr4/Smi1-like_sf"/>
</dbReference>
<dbReference type="SMART" id="SM00860">
    <property type="entry name" value="SMI1_KNR4"/>
    <property type="match status" value="1"/>
</dbReference>
<dbReference type="InterPro" id="IPR018958">
    <property type="entry name" value="Knr4/Smi1-like_dom"/>
</dbReference>
<protein>
    <submittedName>
        <fullName evidence="2">SMI1/KNR4 family protein</fullName>
    </submittedName>
</protein>
<dbReference type="EMBL" id="CP041372">
    <property type="protein sequence ID" value="QKS69834.1"/>
    <property type="molecule type" value="Genomic_DNA"/>
</dbReference>
<reference evidence="3" key="1">
    <citation type="submission" date="2019-07" db="EMBL/GenBank/DDBJ databases">
        <title>Bacillus alkalisoli sp. nov. isolated from saline soil.</title>
        <authorList>
            <person name="Sun J.-Q."/>
            <person name="Xu L."/>
        </authorList>
    </citation>
    <scope>NUCLEOTIDE SEQUENCE [LARGE SCALE GENOMIC DNA]</scope>
    <source>
        <strain evidence="3">M4U3P1</strain>
    </source>
</reference>
<keyword evidence="3" id="KW-1185">Reference proteome</keyword>
<dbReference type="SUPFAM" id="SSF160631">
    <property type="entry name" value="SMI1/KNR4-like"/>
    <property type="match status" value="1"/>
</dbReference>
<organism evidence="2 3">
    <name type="scientific">Paenalkalicoccus suaedae</name>
    <dbReference type="NCBI Taxonomy" id="2592382"/>
    <lineage>
        <taxon>Bacteria</taxon>
        <taxon>Bacillati</taxon>
        <taxon>Bacillota</taxon>
        <taxon>Bacilli</taxon>
        <taxon>Bacillales</taxon>
        <taxon>Bacillaceae</taxon>
        <taxon>Paenalkalicoccus</taxon>
    </lineage>
</organism>
<dbReference type="Proteomes" id="UP000318138">
    <property type="component" value="Chromosome"/>
</dbReference>
<gene>
    <name evidence="2" type="ORF">FLK61_23905</name>
</gene>
<feature type="domain" description="Knr4/Smi1-like" evidence="1">
    <location>
        <begin position="17"/>
        <end position="145"/>
    </location>
</feature>
<dbReference type="Pfam" id="PF14568">
    <property type="entry name" value="SUKH_6"/>
    <property type="match status" value="1"/>
</dbReference>
<dbReference type="RefSeq" id="WP_176007879.1">
    <property type="nucleotide sequence ID" value="NZ_CP041372.2"/>
</dbReference>
<sequence>MQAIWDKRSEDPFTLAPITLEEIKQVEQTIQRSFPHEYIAQILEKNGGVTRFNAIRTGQPTEWAEDHVNVEFIYGIGKNEGILDSPYFIKEWGLPEDVLLLTGTGHAWIVLDYRTPGQEPHISYIDVESEQDFIIAGSFKDFVSRLYVHEYDDEELEDDHYSWTETQAEEILKEKDIETAFPLIHFFNYHTVSTSWWLGQLEKLAQTCGTHFQDLVAESLFVISDLYLDADREHLRRIAEQLDHTNPDVRHWLTLMEENIAREERGEQDKES</sequence>
<evidence type="ECO:0000313" key="3">
    <source>
        <dbReference type="Proteomes" id="UP000318138"/>
    </source>
</evidence>
<dbReference type="Gene3D" id="3.40.1580.10">
    <property type="entry name" value="SMI1/KNR4-like"/>
    <property type="match status" value="1"/>
</dbReference>
<proteinExistence type="predicted"/>
<evidence type="ECO:0000259" key="1">
    <source>
        <dbReference type="SMART" id="SM00860"/>
    </source>
</evidence>
<dbReference type="KEGG" id="psua:FLK61_23905"/>
<evidence type="ECO:0000313" key="2">
    <source>
        <dbReference type="EMBL" id="QKS69834.1"/>
    </source>
</evidence>